<reference evidence="2 3" key="1">
    <citation type="submission" date="2018-03" db="EMBL/GenBank/DDBJ databases">
        <title>Draft genome of Deinococcus sp. OD32.</title>
        <authorList>
            <person name="Wang X.-P."/>
            <person name="Du Z.-J."/>
        </authorList>
    </citation>
    <scope>NUCLEOTIDE SEQUENCE [LARGE SCALE GENOMIC DNA]</scope>
    <source>
        <strain evidence="2 3">OD32</strain>
    </source>
</reference>
<accession>A0A2T3W972</accession>
<keyword evidence="1" id="KW-0732">Signal</keyword>
<evidence type="ECO:0000256" key="1">
    <source>
        <dbReference type="SAM" id="SignalP"/>
    </source>
</evidence>
<organism evidence="2 3">
    <name type="scientific">Deinococcus arcticus</name>
    <dbReference type="NCBI Taxonomy" id="2136176"/>
    <lineage>
        <taxon>Bacteria</taxon>
        <taxon>Thermotogati</taxon>
        <taxon>Deinococcota</taxon>
        <taxon>Deinococci</taxon>
        <taxon>Deinococcales</taxon>
        <taxon>Deinococcaceae</taxon>
        <taxon>Deinococcus</taxon>
    </lineage>
</organism>
<gene>
    <name evidence="2" type="ORF">C8263_07600</name>
</gene>
<comment type="caution">
    <text evidence="2">The sequence shown here is derived from an EMBL/GenBank/DDBJ whole genome shotgun (WGS) entry which is preliminary data.</text>
</comment>
<dbReference type="AlphaFoldDB" id="A0A2T3W972"/>
<feature type="chain" id="PRO_5015611524" description="VCBS repeat-containing protein" evidence="1">
    <location>
        <begin position="27"/>
        <end position="278"/>
    </location>
</feature>
<dbReference type="InterPro" id="IPR028994">
    <property type="entry name" value="Integrin_alpha_N"/>
</dbReference>
<dbReference type="RefSeq" id="WP_107137531.1">
    <property type="nucleotide sequence ID" value="NZ_PYSV01000006.1"/>
</dbReference>
<name>A0A2T3W972_9DEIO</name>
<evidence type="ECO:0008006" key="4">
    <source>
        <dbReference type="Google" id="ProtNLM"/>
    </source>
</evidence>
<evidence type="ECO:0000313" key="2">
    <source>
        <dbReference type="EMBL" id="PTA68303.1"/>
    </source>
</evidence>
<feature type="signal peptide" evidence="1">
    <location>
        <begin position="1"/>
        <end position="26"/>
    </location>
</feature>
<evidence type="ECO:0000313" key="3">
    <source>
        <dbReference type="Proteomes" id="UP000240317"/>
    </source>
</evidence>
<dbReference type="SUPFAM" id="SSF69318">
    <property type="entry name" value="Integrin alpha N-terminal domain"/>
    <property type="match status" value="1"/>
</dbReference>
<dbReference type="OrthoDB" id="9814379at2"/>
<sequence>MRSLLPLLLCGLAAAAPVPTVTPVLATLPGEAAPYLLGAWTGRNWVGPAPARAQVAAGASYTRLSLGARPQAVRGAGVRPLDVPCEQTLTVPVSPAPALPGGALFVGGGGRPQPRPVTLLPTTNATYAALVRAELVRRGLQAPVVRLTRLVRADLDGNGTQEVLIEASRFRERSGHFPPPVGQSGDYSLLLLRQVVAGRAVTTVLGEHVAPLKSWDPGSDAPMPMATLYRLAGVADLNGDGRMELAVFGAYYEGAGVSVLEWTPAGVRQTPLESGCGV</sequence>
<dbReference type="EMBL" id="PYSV01000006">
    <property type="protein sequence ID" value="PTA68303.1"/>
    <property type="molecule type" value="Genomic_DNA"/>
</dbReference>
<protein>
    <recommendedName>
        <fullName evidence="4">VCBS repeat-containing protein</fullName>
    </recommendedName>
</protein>
<proteinExistence type="predicted"/>
<keyword evidence="3" id="KW-1185">Reference proteome</keyword>
<dbReference type="Proteomes" id="UP000240317">
    <property type="component" value="Unassembled WGS sequence"/>
</dbReference>